<feature type="non-terminal residue" evidence="5">
    <location>
        <position position="1"/>
    </location>
</feature>
<dbReference type="Pfam" id="PF00171">
    <property type="entry name" value="Aldedh"/>
    <property type="match status" value="1"/>
</dbReference>
<dbReference type="Gene3D" id="3.40.605.10">
    <property type="entry name" value="Aldehyde Dehydrogenase, Chain A, domain 1"/>
    <property type="match status" value="1"/>
</dbReference>
<dbReference type="InterPro" id="IPR015590">
    <property type="entry name" value="Aldehyde_DH_dom"/>
</dbReference>
<keyword evidence="6" id="KW-1185">Reference proteome</keyword>
<comment type="similarity">
    <text evidence="1">Belongs to the aldehyde dehydrogenase family.</text>
</comment>
<dbReference type="Gene3D" id="3.40.309.10">
    <property type="entry name" value="Aldehyde Dehydrogenase, Chain A, domain 2"/>
    <property type="match status" value="1"/>
</dbReference>
<dbReference type="SUPFAM" id="SSF53720">
    <property type="entry name" value="ALDH-like"/>
    <property type="match status" value="1"/>
</dbReference>
<dbReference type="EMBL" id="JABLUU010000005">
    <property type="protein sequence ID" value="MBT0675112.1"/>
    <property type="molecule type" value="Genomic_DNA"/>
</dbReference>
<keyword evidence="2" id="KW-0560">Oxidoreductase</keyword>
<accession>A0ABS5SMV2</accession>
<evidence type="ECO:0000313" key="5">
    <source>
        <dbReference type="EMBL" id="MBT0675112.1"/>
    </source>
</evidence>
<reference evidence="5 6" key="1">
    <citation type="journal article" date="2021" name="Astrobiology">
        <title>Bacterial Cellulose Retains Robustness but Its Synthesis Declines After Exposure to a Mars-Like Environment Simulated Outside the International Space Station.</title>
        <authorList>
            <person name="Orlovska I."/>
            <person name="Podolich O."/>
            <person name="Kukharenko O."/>
            <person name="Zaets I."/>
            <person name="Reva O."/>
            <person name="Khirunenko L."/>
            <person name="Zmejkoski D."/>
            <person name="Rogalsky S."/>
            <person name="Barh D."/>
            <person name="Tiwari S."/>
            <person name="Kumavath R."/>
            <person name="Goes-Neto A."/>
            <person name="Azevedo V."/>
            <person name="Brenig B."/>
            <person name="Ghosh P."/>
            <person name="de Vera J.P."/>
            <person name="Kozyrovska N."/>
        </authorList>
    </citation>
    <scope>NUCLEOTIDE SEQUENCE [LARGE SCALE GENOMIC DNA]</scope>
    <source>
        <strain evidence="5 6">IMBG 311</strain>
    </source>
</reference>
<dbReference type="InterPro" id="IPR016163">
    <property type="entry name" value="Ald_DH_C"/>
</dbReference>
<evidence type="ECO:0000313" key="6">
    <source>
        <dbReference type="Proteomes" id="UP001519538"/>
    </source>
</evidence>
<gene>
    <name evidence="5" type="ORF">HNO79_06915</name>
</gene>
<dbReference type="InterPro" id="IPR016161">
    <property type="entry name" value="Ald_DH/histidinol_DH"/>
</dbReference>
<evidence type="ECO:0000256" key="3">
    <source>
        <dbReference type="ARBA" id="ARBA00023027"/>
    </source>
</evidence>
<name>A0ABS5SMV2_9PROT</name>
<dbReference type="Proteomes" id="UP001519538">
    <property type="component" value="Unassembled WGS sequence"/>
</dbReference>
<dbReference type="PANTHER" id="PTHR43570:SF20">
    <property type="entry name" value="ALDEHYDE DEHYDROGENASE ALDX-RELATED"/>
    <property type="match status" value="1"/>
</dbReference>
<protein>
    <submittedName>
        <fullName evidence="5">Aldehyde dehydrogenase family protein</fullName>
    </submittedName>
</protein>
<comment type="caution">
    <text evidence="5">The sequence shown here is derived from an EMBL/GenBank/DDBJ whole genome shotgun (WGS) entry which is preliminary data.</text>
</comment>
<sequence length="84" mass="9132">RDRVLKNTVSGNVTINGTLMHYVQDDLPFGGVGDSGIGAYHGKEGFMALTHARGVYRQGRFNAATLLQPPFSKLTDVITSLILR</sequence>
<keyword evidence="3" id="KW-0520">NAD</keyword>
<organism evidence="5 6">
    <name type="scientific">Komagataeibacter oboediens</name>
    <dbReference type="NCBI Taxonomy" id="65958"/>
    <lineage>
        <taxon>Bacteria</taxon>
        <taxon>Pseudomonadati</taxon>
        <taxon>Pseudomonadota</taxon>
        <taxon>Alphaproteobacteria</taxon>
        <taxon>Acetobacterales</taxon>
        <taxon>Acetobacteraceae</taxon>
        <taxon>Komagataeibacter</taxon>
    </lineage>
</organism>
<evidence type="ECO:0000259" key="4">
    <source>
        <dbReference type="Pfam" id="PF00171"/>
    </source>
</evidence>
<dbReference type="InterPro" id="IPR012394">
    <property type="entry name" value="Aldehyde_DH_NAD(P)"/>
</dbReference>
<dbReference type="GeneID" id="79187459"/>
<dbReference type="PANTHER" id="PTHR43570">
    <property type="entry name" value="ALDEHYDE DEHYDROGENASE"/>
    <property type="match status" value="1"/>
</dbReference>
<dbReference type="InterPro" id="IPR016162">
    <property type="entry name" value="Ald_DH_N"/>
</dbReference>
<dbReference type="RefSeq" id="WP_214164854.1">
    <property type="nucleotide sequence ID" value="NZ_JABLUU010000005.1"/>
</dbReference>
<feature type="domain" description="Aldehyde dehydrogenase" evidence="4">
    <location>
        <begin position="3"/>
        <end position="53"/>
    </location>
</feature>
<evidence type="ECO:0000256" key="2">
    <source>
        <dbReference type="ARBA" id="ARBA00023002"/>
    </source>
</evidence>
<proteinExistence type="inferred from homology"/>
<evidence type="ECO:0000256" key="1">
    <source>
        <dbReference type="ARBA" id="ARBA00009986"/>
    </source>
</evidence>